<dbReference type="EMBL" id="CP003601">
    <property type="protein sequence ID" value="AFY97099.1"/>
    <property type="molecule type" value="Genomic_DNA"/>
</dbReference>
<proteinExistence type="predicted"/>
<dbReference type="HOGENOM" id="CLU_3267580_0_0_3"/>
<keyword evidence="2" id="KW-1185">Reference proteome</keyword>
<evidence type="ECO:0000313" key="2">
    <source>
        <dbReference type="Proteomes" id="UP000010366"/>
    </source>
</evidence>
<geneLocation type="plasmid" evidence="1 2">
    <name>pCHA6605.01</name>
</geneLocation>
<dbReference type="AlphaFoldDB" id="K9US52"/>
<evidence type="ECO:0000313" key="1">
    <source>
        <dbReference type="EMBL" id="AFY97099.1"/>
    </source>
</evidence>
<organism evidence="1 2">
    <name type="scientific">Chamaesiphon minutus (strain ATCC 27169 / PCC 6605)</name>
    <dbReference type="NCBI Taxonomy" id="1173020"/>
    <lineage>
        <taxon>Bacteria</taxon>
        <taxon>Bacillati</taxon>
        <taxon>Cyanobacteriota</taxon>
        <taxon>Cyanophyceae</taxon>
        <taxon>Gomontiellales</taxon>
        <taxon>Chamaesiphonaceae</taxon>
        <taxon>Chamaesiphon</taxon>
    </lineage>
</organism>
<name>K9US52_CHAP6</name>
<dbReference type="Proteomes" id="UP000010366">
    <property type="component" value="Plasmid pCHA6605.01"/>
</dbReference>
<dbReference type="KEGG" id="cmp:Cha6605_6273"/>
<dbReference type="RefSeq" id="WP_015328984.1">
    <property type="nucleotide sequence ID" value="NC_020053.1"/>
</dbReference>
<protein>
    <submittedName>
        <fullName evidence="1">Uncharacterized protein</fullName>
    </submittedName>
</protein>
<sequence>MLTRLIAARQHFICLLNGEFENRQFSIREALMEIYYEFFAL</sequence>
<gene>
    <name evidence="1" type="ORF">Cha6605_6273</name>
</gene>
<keyword evidence="1" id="KW-0614">Plasmid</keyword>
<reference evidence="1 2" key="1">
    <citation type="submission" date="2012-05" db="EMBL/GenBank/DDBJ databases">
        <title>Noncontiguous Finished plasmid 1 of genome of Chamaesiphon sp. PCC 6605.</title>
        <authorList>
            <consortium name="US DOE Joint Genome Institute"/>
            <person name="Gugger M."/>
            <person name="Coursin T."/>
            <person name="Rippka R."/>
            <person name="Tandeau De Marsac N."/>
            <person name="Huntemann M."/>
            <person name="Wei C.-L."/>
            <person name="Han J."/>
            <person name="Detter J.C."/>
            <person name="Han C."/>
            <person name="Tapia R."/>
            <person name="Chen A."/>
            <person name="Kyrpides N."/>
            <person name="Mavromatis K."/>
            <person name="Markowitz V."/>
            <person name="Szeto E."/>
            <person name="Ivanova N."/>
            <person name="Pagani I."/>
            <person name="Pati A."/>
            <person name="Goodwin L."/>
            <person name="Nordberg H.P."/>
            <person name="Cantor M.N."/>
            <person name="Hua S.X."/>
            <person name="Woyke T."/>
            <person name="Kerfeld C.A."/>
        </authorList>
    </citation>
    <scope>NUCLEOTIDE SEQUENCE [LARGE SCALE GENOMIC DNA]</scope>
    <source>
        <strain evidence="2">ATCC 27169 / PCC 6605</strain>
        <plasmid evidence="2">Plasmid pCHA6605.01</plasmid>
    </source>
</reference>
<accession>K9US52</accession>